<dbReference type="InterPro" id="IPR021323">
    <property type="entry name" value="DUF2927"/>
</dbReference>
<dbReference type="STRING" id="573024.SAMN05216208_2372"/>
<protein>
    <recommendedName>
        <fullName evidence="3">ATP-dependent transcriptional regulator</fullName>
    </recommendedName>
</protein>
<evidence type="ECO:0000313" key="2">
    <source>
        <dbReference type="Proteomes" id="UP000186019"/>
    </source>
</evidence>
<reference evidence="1 2" key="1">
    <citation type="submission" date="2017-01" db="EMBL/GenBank/DDBJ databases">
        <authorList>
            <person name="Mah S.A."/>
            <person name="Swanson W.J."/>
            <person name="Moy G.W."/>
            <person name="Vacquier V.D."/>
        </authorList>
    </citation>
    <scope>NUCLEOTIDE SEQUENCE [LARGE SCALE GENOMIC DNA]</scope>
    <source>
        <strain evidence="1 2">DSM 29590</strain>
    </source>
</reference>
<accession>A0A1N7HFU2</accession>
<dbReference type="Pfam" id="PF11150">
    <property type="entry name" value="DUF2927"/>
    <property type="match status" value="1"/>
</dbReference>
<dbReference type="AlphaFoldDB" id="A0A1N7HFU2"/>
<dbReference type="Proteomes" id="UP000186019">
    <property type="component" value="Unassembled WGS sequence"/>
</dbReference>
<evidence type="ECO:0000313" key="1">
    <source>
        <dbReference type="EMBL" id="SIS23754.1"/>
    </source>
</evidence>
<evidence type="ECO:0008006" key="3">
    <source>
        <dbReference type="Google" id="ProtNLM"/>
    </source>
</evidence>
<sequence length="480" mass="52104">MDEGPRPSVPDRCGGALASGFTMGVHMRRMILPICLMLGACVPGTSGDVASRAATPDLGGMPAIKMFSVPHPAAPSRSNQDIARDFMDLSLRLESGRDLPVLTRFEGPISVTVTGAPPATLQSDLSRLLHRLRSEAGIQISQVSGPANITIQAVSRADIRRALPQAACFVVPNISNLDEYRAAKRSRLTAWSGLQTRRKVAIFVPNDSSPQEVRDCLHEELSQALGPLNDLYRLPDSVFNDDNVHTVLTGFDMLILRAYYAPELQSGMTRRQVAAAIPGILRRLNPAGERIAPRPLHSTPRAWVRAMQTALGPGANNAQRRAAAETAVRISETVGFTDHRRAFAHYAIGRITQSTDPVYAQNHFAAADAYYRRAPVTSLHRAHAAAQLAAYAITQGRGADALVILGPQIAVAERHENAALLAQLMMMRAEALELTGRVSEARQVRMDSLGWARYGYGADWAVRAKLREVSNLNPLKGRNG</sequence>
<organism evidence="1 2">
    <name type="scientific">Roseovarius nanhaiticus</name>
    <dbReference type="NCBI Taxonomy" id="573024"/>
    <lineage>
        <taxon>Bacteria</taxon>
        <taxon>Pseudomonadati</taxon>
        <taxon>Pseudomonadota</taxon>
        <taxon>Alphaproteobacteria</taxon>
        <taxon>Rhodobacterales</taxon>
        <taxon>Roseobacteraceae</taxon>
        <taxon>Roseovarius</taxon>
    </lineage>
</organism>
<name>A0A1N7HFU2_9RHOB</name>
<keyword evidence="2" id="KW-1185">Reference proteome</keyword>
<dbReference type="EMBL" id="FTNV01000003">
    <property type="protein sequence ID" value="SIS23754.1"/>
    <property type="molecule type" value="Genomic_DNA"/>
</dbReference>
<proteinExistence type="predicted"/>
<gene>
    <name evidence="1" type="ORF">SAMN05421666_2943</name>
</gene>